<evidence type="ECO:0000313" key="1">
    <source>
        <dbReference type="EMBL" id="KAA1055337.1"/>
    </source>
</evidence>
<accession>A0A5B0KRN2</accession>
<name>A0A5B0KRN2_9PROT</name>
<reference evidence="1 2" key="1">
    <citation type="submission" date="2019-07" db="EMBL/GenBank/DDBJ databases">
        <title>Genome sequencing of the stress-tolerant strain Azospirillum brasilense Az19.</title>
        <authorList>
            <person name="Maroniche G.A."/>
            <person name="Garcia J.E."/>
            <person name="Pagnussat L."/>
            <person name="Amenta M."/>
            <person name="Creus C.M."/>
        </authorList>
    </citation>
    <scope>NUCLEOTIDE SEQUENCE [LARGE SCALE GENOMIC DNA]</scope>
    <source>
        <strain evidence="1 2">Az19</strain>
    </source>
</reference>
<comment type="caution">
    <text evidence="1">The sequence shown here is derived from an EMBL/GenBank/DDBJ whole genome shotgun (WGS) entry which is preliminary data.</text>
</comment>
<protein>
    <submittedName>
        <fullName evidence="1">Uncharacterized protein</fullName>
    </submittedName>
</protein>
<evidence type="ECO:0000313" key="2">
    <source>
        <dbReference type="Proteomes" id="UP000325333"/>
    </source>
</evidence>
<sequence length="56" mass="6868">MRETTQPTIFLYYNHPTHLLHNERNSKVTCNYLFVYFALQMHIYVVYVKNDLINFI</sequence>
<dbReference type="AlphaFoldDB" id="A0A5B0KRN2"/>
<gene>
    <name evidence="1" type="ORF">FH063_005899</name>
</gene>
<proteinExistence type="predicted"/>
<dbReference type="EMBL" id="VEWN01000007">
    <property type="protein sequence ID" value="KAA1055337.1"/>
    <property type="molecule type" value="Genomic_DNA"/>
</dbReference>
<dbReference type="Proteomes" id="UP000325333">
    <property type="component" value="Unassembled WGS sequence"/>
</dbReference>
<organism evidence="1 2">
    <name type="scientific">Azospirillum argentinense</name>
    <dbReference type="NCBI Taxonomy" id="2970906"/>
    <lineage>
        <taxon>Bacteria</taxon>
        <taxon>Pseudomonadati</taxon>
        <taxon>Pseudomonadota</taxon>
        <taxon>Alphaproteobacteria</taxon>
        <taxon>Rhodospirillales</taxon>
        <taxon>Azospirillaceae</taxon>
        <taxon>Azospirillum</taxon>
    </lineage>
</organism>